<reference evidence="3" key="1">
    <citation type="submission" date="2020-03" db="EMBL/GenBank/DDBJ databases">
        <title>Complete genome sequence of sulfur-oxidizing bacterium skT11.</title>
        <authorList>
            <person name="Kanda M."/>
            <person name="Kojima H."/>
            <person name="Fukui M."/>
        </authorList>
    </citation>
    <scope>NUCLEOTIDE SEQUENCE [LARGE SCALE GENOMIC DNA]</scope>
    <source>
        <strain evidence="3">skT11</strain>
    </source>
</reference>
<dbReference type="HAMAP" id="MF_00598">
    <property type="entry name" value="Smg"/>
    <property type="match status" value="1"/>
</dbReference>
<dbReference type="AlphaFoldDB" id="A0A6F8V8M1"/>
<dbReference type="Pfam" id="PF04361">
    <property type="entry name" value="DUF494"/>
    <property type="match status" value="1"/>
</dbReference>
<name>A0A6F8V8M1_9PROT</name>
<evidence type="ECO:0000256" key="1">
    <source>
        <dbReference type="HAMAP-Rule" id="MF_00598"/>
    </source>
</evidence>
<organism evidence="2 3">
    <name type="scientific">Sulfurimicrobium lacus</name>
    <dbReference type="NCBI Taxonomy" id="2715678"/>
    <lineage>
        <taxon>Bacteria</taxon>
        <taxon>Pseudomonadati</taxon>
        <taxon>Pseudomonadota</taxon>
        <taxon>Betaproteobacteria</taxon>
        <taxon>Nitrosomonadales</taxon>
        <taxon>Sulfuricellaceae</taxon>
        <taxon>Sulfurimicrobium</taxon>
    </lineage>
</organism>
<gene>
    <name evidence="1 2" type="primary">smg</name>
    <name evidence="2" type="ORF">SKTS_00050</name>
</gene>
<protein>
    <recommendedName>
        <fullName evidence="1">Protein Smg homolog</fullName>
    </recommendedName>
</protein>
<dbReference type="KEGG" id="slac:SKTS_00050"/>
<keyword evidence="3" id="KW-1185">Reference proteome</keyword>
<accession>A0A6F8V8M1</accession>
<evidence type="ECO:0000313" key="3">
    <source>
        <dbReference type="Proteomes" id="UP000502260"/>
    </source>
</evidence>
<dbReference type="EMBL" id="AP022853">
    <property type="protein sequence ID" value="BCB25119.1"/>
    <property type="molecule type" value="Genomic_DNA"/>
</dbReference>
<dbReference type="InterPro" id="IPR007456">
    <property type="entry name" value="Smg"/>
</dbReference>
<comment type="similarity">
    <text evidence="1">Belongs to the Smg family.</text>
</comment>
<proteinExistence type="inferred from homology"/>
<sequence>MMFDILVYLFENYFEADLHPDQGTLEQELSAAGFDSTEINLAFDWLNGLETLSSSPYPNSMADSTSARIYADIEQKKIDSESRGFLTFLEVSKILNPVQREWVIDRILALNDRDVGLEQVKWIVLIVLWSQGAAEDYLFIEDLLFGDNTPQMH</sequence>
<evidence type="ECO:0000313" key="2">
    <source>
        <dbReference type="EMBL" id="BCB25119.1"/>
    </source>
</evidence>
<dbReference type="PANTHER" id="PTHR38692:SF1">
    <property type="entry name" value="PROTEIN SMG"/>
    <property type="match status" value="1"/>
</dbReference>
<dbReference type="Proteomes" id="UP000502260">
    <property type="component" value="Chromosome"/>
</dbReference>
<dbReference type="RefSeq" id="WP_244617397.1">
    <property type="nucleotide sequence ID" value="NZ_AP022853.1"/>
</dbReference>
<dbReference type="PANTHER" id="PTHR38692">
    <property type="entry name" value="PROTEIN SMG"/>
    <property type="match status" value="1"/>
</dbReference>